<evidence type="ECO:0000256" key="4">
    <source>
        <dbReference type="ARBA" id="ARBA00023163"/>
    </source>
</evidence>
<gene>
    <name evidence="6" type="primary">lsrR_1</name>
    <name evidence="6" type="ORF">BWY41_00524</name>
</gene>
<dbReference type="EMBL" id="MWBQ01000033">
    <property type="protein sequence ID" value="OQA60753.1"/>
    <property type="molecule type" value="Genomic_DNA"/>
</dbReference>
<evidence type="ECO:0000313" key="6">
    <source>
        <dbReference type="EMBL" id="OQA60753.1"/>
    </source>
</evidence>
<organism evidence="6">
    <name type="scientific">Candidatus Atribacter allofermentans</name>
    <dbReference type="NCBI Taxonomy" id="1852833"/>
    <lineage>
        <taxon>Bacteria</taxon>
        <taxon>Pseudomonadati</taxon>
        <taxon>Atribacterota</taxon>
        <taxon>Atribacteria</taxon>
        <taxon>Atribacterales</taxon>
        <taxon>Atribacteraceae</taxon>
        <taxon>Atribacter</taxon>
    </lineage>
</organism>
<reference evidence="6" key="1">
    <citation type="submission" date="2017-02" db="EMBL/GenBank/DDBJ databases">
        <title>Delving into the versatile metabolic prowess of the omnipresent phylum Bacteroidetes.</title>
        <authorList>
            <person name="Nobu M.K."/>
            <person name="Mei R."/>
            <person name="Narihiro T."/>
            <person name="Kuroda K."/>
            <person name="Liu W.-T."/>
        </authorList>
    </citation>
    <scope>NUCLEOTIDE SEQUENCE</scope>
    <source>
        <strain evidence="6">ADurb.Bin276</strain>
    </source>
</reference>
<dbReference type="InterPro" id="IPR051054">
    <property type="entry name" value="SorC_transcr_regulators"/>
</dbReference>
<dbReference type="InterPro" id="IPR007324">
    <property type="entry name" value="Sugar-bd_dom_put"/>
</dbReference>
<dbReference type="AlphaFoldDB" id="A0A1V5T2L4"/>
<evidence type="ECO:0000256" key="2">
    <source>
        <dbReference type="ARBA" id="ARBA00023015"/>
    </source>
</evidence>
<dbReference type="InterPro" id="IPR037171">
    <property type="entry name" value="NagB/RpiA_transferase-like"/>
</dbReference>
<name>A0A1V5T2L4_9BACT</name>
<feature type="domain" description="Sugar-binding" evidence="5">
    <location>
        <begin position="74"/>
        <end position="326"/>
    </location>
</feature>
<comment type="similarity">
    <text evidence="1">Belongs to the SorC transcriptional regulatory family.</text>
</comment>
<proteinExistence type="inferred from homology"/>
<dbReference type="Pfam" id="PF04198">
    <property type="entry name" value="Sugar-bind"/>
    <property type="match status" value="1"/>
</dbReference>
<dbReference type="Gene3D" id="1.10.10.10">
    <property type="entry name" value="Winged helix-like DNA-binding domain superfamily/Winged helix DNA-binding domain"/>
    <property type="match status" value="1"/>
</dbReference>
<keyword evidence="3" id="KW-0238">DNA-binding</keyword>
<dbReference type="InterPro" id="IPR036388">
    <property type="entry name" value="WH-like_DNA-bd_sf"/>
</dbReference>
<dbReference type="GO" id="GO:0030246">
    <property type="term" value="F:carbohydrate binding"/>
    <property type="evidence" value="ECO:0007669"/>
    <property type="project" value="InterPro"/>
</dbReference>
<dbReference type="Proteomes" id="UP000485569">
    <property type="component" value="Unassembled WGS sequence"/>
</dbReference>
<dbReference type="Gene3D" id="3.40.50.1360">
    <property type="match status" value="1"/>
</dbReference>
<accession>A0A1V5T2L4</accession>
<protein>
    <submittedName>
        <fullName evidence="6">Transcriptional regulator LsrR</fullName>
    </submittedName>
</protein>
<keyword evidence="2" id="KW-0805">Transcription regulation</keyword>
<dbReference type="PANTHER" id="PTHR34294:SF1">
    <property type="entry name" value="TRANSCRIPTIONAL REGULATOR LSRR"/>
    <property type="match status" value="1"/>
</dbReference>
<evidence type="ECO:0000259" key="5">
    <source>
        <dbReference type="Pfam" id="PF04198"/>
    </source>
</evidence>
<dbReference type="SUPFAM" id="SSF100950">
    <property type="entry name" value="NagB/RpiA/CoA transferase-like"/>
    <property type="match status" value="1"/>
</dbReference>
<comment type="caution">
    <text evidence="6">The sequence shown here is derived from an EMBL/GenBank/DDBJ whole genome shotgun (WGS) entry which is preliminary data.</text>
</comment>
<dbReference type="PANTHER" id="PTHR34294">
    <property type="entry name" value="TRANSCRIPTIONAL REGULATOR-RELATED"/>
    <property type="match status" value="1"/>
</dbReference>
<keyword evidence="4" id="KW-0804">Transcription</keyword>
<sequence length="334" mass="37289">MNDYSYFDFLIKGLAMNLTDENVELMTRIAWLHYMEGLTQNEIGQQLKLSQPKVARLIDKAQKNGIIKISIESPLSNCLKIESIIRKQFGLQDVVVIPTPQEKEIYESIGRAGAWYMEKVLNNGDLVGIAWGRTLKHLALAIRSAKVKNLKFVTMVGGLTSSASLNPYTIGEKLASIFEGECYYLYAPAVVESEEIRNFYLNERINQNTLQLACQAKWSLVGIGTVDVRYSIYSLTGFIDYHELEALKQKGAVGDILGQFYTIDGTILDTPLHRRTVAVPLENIQKMHNVIGVAGGEEKADAILGALRGHFINILITDEKTAMKIMSRISVLEG</sequence>
<dbReference type="GO" id="GO:0003677">
    <property type="term" value="F:DNA binding"/>
    <property type="evidence" value="ECO:0007669"/>
    <property type="project" value="UniProtKB-KW"/>
</dbReference>
<evidence type="ECO:0000256" key="3">
    <source>
        <dbReference type="ARBA" id="ARBA00023125"/>
    </source>
</evidence>
<evidence type="ECO:0000256" key="1">
    <source>
        <dbReference type="ARBA" id="ARBA00010466"/>
    </source>
</evidence>